<comment type="caution">
    <text evidence="2">The sequence shown here is derived from an EMBL/GenBank/DDBJ whole genome shotgun (WGS) entry which is preliminary data.</text>
</comment>
<dbReference type="Gene3D" id="3.40.50.300">
    <property type="entry name" value="P-loop containing nucleotide triphosphate hydrolases"/>
    <property type="match status" value="1"/>
</dbReference>
<dbReference type="InterPro" id="IPR027417">
    <property type="entry name" value="P-loop_NTPase"/>
</dbReference>
<dbReference type="SUPFAM" id="SSF52540">
    <property type="entry name" value="P-loop containing nucleoside triphosphate hydrolases"/>
    <property type="match status" value="1"/>
</dbReference>
<reference evidence="2" key="1">
    <citation type="submission" date="2020-06" db="EMBL/GenBank/DDBJ databases">
        <title>A novel thermopfilic bacterium from Erzurum, Turkey.</title>
        <authorList>
            <person name="Adiguzel A."/>
            <person name="Ay H."/>
            <person name="Baltaci M.O."/>
        </authorList>
    </citation>
    <scope>NUCLEOTIDE SEQUENCE</scope>
    <source>
        <strain evidence="2">P2</strain>
    </source>
</reference>
<dbReference type="Proteomes" id="UP000625804">
    <property type="component" value="Unassembled WGS sequence"/>
</dbReference>
<gene>
    <name evidence="2" type="ORF">HR057_13645</name>
</gene>
<organism evidence="2 3">
    <name type="scientific">Calidifontibacillus erzurumensis</name>
    <dbReference type="NCBI Taxonomy" id="2741433"/>
    <lineage>
        <taxon>Bacteria</taxon>
        <taxon>Bacillati</taxon>
        <taxon>Bacillota</taxon>
        <taxon>Bacilli</taxon>
        <taxon>Bacillales</taxon>
        <taxon>Bacillaceae</taxon>
        <taxon>Calidifontibacillus/Schinkia group</taxon>
        <taxon>Calidifontibacillus</taxon>
    </lineage>
</organism>
<keyword evidence="3" id="KW-1185">Reference proteome</keyword>
<feature type="domain" description="Schlafen group 3-like DNA/RNA helicase" evidence="1">
    <location>
        <begin position="228"/>
        <end position="583"/>
    </location>
</feature>
<dbReference type="AlphaFoldDB" id="A0A8J8KFD8"/>
<name>A0A8J8KFD8_9BACI</name>
<proteinExistence type="predicted"/>
<dbReference type="RefSeq" id="WP_173731992.1">
    <property type="nucleotide sequence ID" value="NZ_JABTTE010000021.1"/>
</dbReference>
<dbReference type="EMBL" id="JABTTE010000021">
    <property type="protein sequence ID" value="NSL52795.1"/>
    <property type="molecule type" value="Genomic_DNA"/>
</dbReference>
<evidence type="ECO:0000259" key="1">
    <source>
        <dbReference type="Pfam" id="PF09848"/>
    </source>
</evidence>
<dbReference type="InterPro" id="IPR018647">
    <property type="entry name" value="SLFN_3-like_DNA/RNA_helicase"/>
</dbReference>
<evidence type="ECO:0000313" key="3">
    <source>
        <dbReference type="Proteomes" id="UP000625804"/>
    </source>
</evidence>
<sequence length="603" mass="69228">MFCYAGHISDFIKMTKEEWHKTMWDPYIVMVGEAPSKEQVEAWDDCYEKSISFFKACSKYDCDIIFEYLMPREGGRRPDVLLITGKYLFVFEYKMKDRFSQADIDQVSAYARDLKHYHSASHDLEVIPILVPTKANGKYRMYNEVYACTPDKLEELILPFLSYSRKIDLETWLAGEYRPLPSLVSAAQTIYNNEDLPYIRKANSVGIPQAVETLLAITKQAKENGQRVLALVTGVPGSGKTLLGLDFVHKTSNSSEQNSLYLSGNGPLVEVLQYALRSKTFVGSLRNYIKEYGILQRGVPKEHIIVFDEVQRAWDKRQVFEKHSVNKSEPDLIIEIAEKIPDWSVMLGLVGEGQEIHNGEEAGIVQWRDALKTAKKQWVVVCPSKLENIFKDICEVKTFDKLDLNVSLRSHLADDVSNWVANLLDENIEEAINISKVIHEQGFNMYVTRNFIRAKNYCRKRYENNSMKRYGLICSSKANILRKYGIDNSYKTTSSLMVGPWYNEPIGNINSCCQLDKVVTEFSCQGLELDMPIVCWGEDLIWTHGAWKKYAGKSKCKDPHQIRLNSYRVLLTRGRDGFIVYIPEDRILDETLEVLKLAGLREL</sequence>
<protein>
    <submittedName>
        <fullName evidence="2">DUF2075 domain-containing protein</fullName>
    </submittedName>
</protein>
<accession>A0A8J8KFD8</accession>
<evidence type="ECO:0000313" key="2">
    <source>
        <dbReference type="EMBL" id="NSL52795.1"/>
    </source>
</evidence>
<dbReference type="Pfam" id="PF09848">
    <property type="entry name" value="SLFN-g3_helicase"/>
    <property type="match status" value="1"/>
</dbReference>